<comment type="caution">
    <text evidence="2">The sequence shown here is derived from an EMBL/GenBank/DDBJ whole genome shotgun (WGS) entry which is preliminary data.</text>
</comment>
<accession>A0A812VED6</accession>
<dbReference type="OrthoDB" id="439626at2759"/>
<feature type="chain" id="PRO_5032552286" description="Methyltransferase FkbM domain-containing protein" evidence="1">
    <location>
        <begin position="16"/>
        <end position="461"/>
    </location>
</feature>
<evidence type="ECO:0000256" key="1">
    <source>
        <dbReference type="SAM" id="SignalP"/>
    </source>
</evidence>
<dbReference type="EMBL" id="CAJNDS010002845">
    <property type="protein sequence ID" value="CAE7617619.1"/>
    <property type="molecule type" value="Genomic_DNA"/>
</dbReference>
<keyword evidence="1" id="KW-0732">Signal</keyword>
<feature type="signal peptide" evidence="1">
    <location>
        <begin position="1"/>
        <end position="15"/>
    </location>
</feature>
<keyword evidence="3" id="KW-1185">Reference proteome</keyword>
<dbReference type="Proteomes" id="UP000604046">
    <property type="component" value="Unassembled WGS sequence"/>
</dbReference>
<organism evidence="2 3">
    <name type="scientific">Symbiodinium natans</name>
    <dbReference type="NCBI Taxonomy" id="878477"/>
    <lineage>
        <taxon>Eukaryota</taxon>
        <taxon>Sar</taxon>
        <taxon>Alveolata</taxon>
        <taxon>Dinophyceae</taxon>
        <taxon>Suessiales</taxon>
        <taxon>Symbiodiniaceae</taxon>
        <taxon>Symbiodinium</taxon>
    </lineage>
</organism>
<name>A0A812VED6_9DINO</name>
<dbReference type="AlphaFoldDB" id="A0A812VED6"/>
<evidence type="ECO:0000313" key="2">
    <source>
        <dbReference type="EMBL" id="CAE7617619.1"/>
    </source>
</evidence>
<proteinExistence type="predicted"/>
<reference evidence="2" key="1">
    <citation type="submission" date="2021-02" db="EMBL/GenBank/DDBJ databases">
        <authorList>
            <person name="Dougan E. K."/>
            <person name="Rhodes N."/>
            <person name="Thang M."/>
            <person name="Chan C."/>
        </authorList>
    </citation>
    <scope>NUCLEOTIDE SEQUENCE</scope>
</reference>
<evidence type="ECO:0000313" key="3">
    <source>
        <dbReference type="Proteomes" id="UP000604046"/>
    </source>
</evidence>
<sequence>MQWLFLVLALTGTAADFYEPCTPDQALQALSKVQAMDPVSDEFDMFCQACSDAQVCCGCFSGVLGLLKGVRHELATLKVLRQVDVQKLRNMSARLGKYQVKLRRGPETPGLATLARARAALRKKFADAQSTYQFTSGVALRLADERDLGFRGDKTASLMSEMFWYFKEEQTMPVYNLLVQNHNTCLPDIFAGKCEQRHFSIFEEFPSMQGPAEDGFMLDFLGISMPIDADCQKKQFMLLAPGRTMQCQYYQAGMTLPRVWPVLDEEYLEWADSLTTAVQAAQAGRPFRMAELGSGPYGIWAMRAAKAFVKHAAPDLPCELLLVEPFALGDGSLLRTHTAMNLPPNRCKFVVHTEPVNTNDQVKALLGSGVWDLVDVDVDGAEQTMLPGLFGWLSTRVRRLHLSTHSRQIHWDFMEGLQRDGWEVQAHYPTLSLVGLEDKGLGRFLNCDGHISALPRFWQWR</sequence>
<evidence type="ECO:0008006" key="4">
    <source>
        <dbReference type="Google" id="ProtNLM"/>
    </source>
</evidence>
<gene>
    <name evidence="2" type="ORF">SNAT2548_LOCUS35118</name>
</gene>
<protein>
    <recommendedName>
        <fullName evidence="4">Methyltransferase FkbM domain-containing protein</fullName>
    </recommendedName>
</protein>